<dbReference type="SUPFAM" id="SSF52540">
    <property type="entry name" value="P-loop containing nucleoside triphosphate hydrolases"/>
    <property type="match status" value="1"/>
</dbReference>
<dbReference type="GO" id="GO:0016787">
    <property type="term" value="F:hydrolase activity"/>
    <property type="evidence" value="ECO:0007669"/>
    <property type="project" value="UniProtKB-KW"/>
</dbReference>
<dbReference type="InterPro" id="IPR000212">
    <property type="entry name" value="DNA_helicase_UvrD/REP"/>
</dbReference>
<dbReference type="Proteomes" id="UP000290975">
    <property type="component" value="Unassembled WGS sequence"/>
</dbReference>
<keyword evidence="3 7" id="KW-0347">Helicase</keyword>
<evidence type="ECO:0000313" key="7">
    <source>
        <dbReference type="EMBL" id="GBH30960.1"/>
    </source>
</evidence>
<dbReference type="GO" id="GO:0005524">
    <property type="term" value="F:ATP binding"/>
    <property type="evidence" value="ECO:0007669"/>
    <property type="project" value="UniProtKB-KW"/>
</dbReference>
<evidence type="ECO:0000256" key="5">
    <source>
        <dbReference type="ARBA" id="ARBA00034923"/>
    </source>
</evidence>
<organism evidence="7 8">
    <name type="scientific">Sphingobium xenophagum</name>
    <dbReference type="NCBI Taxonomy" id="121428"/>
    <lineage>
        <taxon>Bacteria</taxon>
        <taxon>Pseudomonadati</taxon>
        <taxon>Pseudomonadota</taxon>
        <taxon>Alphaproteobacteria</taxon>
        <taxon>Sphingomonadales</taxon>
        <taxon>Sphingomonadaceae</taxon>
        <taxon>Sphingobium</taxon>
    </lineage>
</organism>
<dbReference type="EMBL" id="BBQY01000008">
    <property type="protein sequence ID" value="GBH30960.1"/>
    <property type="molecule type" value="Genomic_DNA"/>
</dbReference>
<keyword evidence="8" id="KW-1185">Reference proteome</keyword>
<evidence type="ECO:0000313" key="8">
    <source>
        <dbReference type="Proteomes" id="UP000290975"/>
    </source>
</evidence>
<dbReference type="GO" id="GO:0033202">
    <property type="term" value="C:DNA helicase complex"/>
    <property type="evidence" value="ECO:0007669"/>
    <property type="project" value="TreeGrafter"/>
</dbReference>
<dbReference type="GO" id="GO:0043138">
    <property type="term" value="F:3'-5' DNA helicase activity"/>
    <property type="evidence" value="ECO:0007669"/>
    <property type="project" value="TreeGrafter"/>
</dbReference>
<evidence type="ECO:0000256" key="2">
    <source>
        <dbReference type="ARBA" id="ARBA00022801"/>
    </source>
</evidence>
<dbReference type="GO" id="GO:0003677">
    <property type="term" value="F:DNA binding"/>
    <property type="evidence" value="ECO:0007669"/>
    <property type="project" value="InterPro"/>
</dbReference>
<dbReference type="Gene3D" id="1.10.486.10">
    <property type="entry name" value="PCRA, domain 4"/>
    <property type="match status" value="1"/>
</dbReference>
<evidence type="ECO:0000256" key="1">
    <source>
        <dbReference type="ARBA" id="ARBA00022741"/>
    </source>
</evidence>
<proteinExistence type="predicted"/>
<keyword evidence="2" id="KW-0378">Hydrolase</keyword>
<keyword evidence="4" id="KW-0067">ATP-binding</keyword>
<dbReference type="InterPro" id="IPR027417">
    <property type="entry name" value="P-loop_NTPase"/>
</dbReference>
<dbReference type="GO" id="GO:0005829">
    <property type="term" value="C:cytosol"/>
    <property type="evidence" value="ECO:0007669"/>
    <property type="project" value="TreeGrafter"/>
</dbReference>
<dbReference type="GO" id="GO:0000725">
    <property type="term" value="P:recombinational repair"/>
    <property type="evidence" value="ECO:0007669"/>
    <property type="project" value="TreeGrafter"/>
</dbReference>
<evidence type="ECO:0000256" key="3">
    <source>
        <dbReference type="ARBA" id="ARBA00022806"/>
    </source>
</evidence>
<gene>
    <name evidence="7" type="ORF">MBESOW_P2216</name>
</gene>
<keyword evidence="1" id="KW-0547">Nucleotide-binding</keyword>
<feature type="domain" description="UvrD-like helicase C-terminal" evidence="6">
    <location>
        <begin position="73"/>
        <end position="133"/>
    </location>
</feature>
<protein>
    <recommendedName>
        <fullName evidence="5">DNA 3'-5' helicase II</fullName>
    </recommendedName>
</protein>
<dbReference type="AlphaFoldDB" id="A0A401J2X1"/>
<dbReference type="Pfam" id="PF13361">
    <property type="entry name" value="UvrD_C"/>
    <property type="match status" value="1"/>
</dbReference>
<dbReference type="RefSeq" id="WP_223176236.1">
    <property type="nucleotide sequence ID" value="NZ_BBQY01000008.1"/>
</dbReference>
<dbReference type="Gene3D" id="3.40.50.300">
    <property type="entry name" value="P-loop containing nucleotide triphosphate hydrolases"/>
    <property type="match status" value="1"/>
</dbReference>
<dbReference type="PANTHER" id="PTHR11070:SF2">
    <property type="entry name" value="ATP-DEPENDENT DNA HELICASE SRS2"/>
    <property type="match status" value="1"/>
</dbReference>
<dbReference type="InterPro" id="IPR014017">
    <property type="entry name" value="DNA_helicase_UvrD-like_C"/>
</dbReference>
<sequence>MIATLWDRRDDTLSLHDWLVALRDEIIKPRIDRARSLADEFETLNTFINRLGPTGDVEDFPLGEFADIGTGLDRVNLSTLHSAKGREFDVVILFGMEEGRLPRNNASDGEIREARRLFYVGFTRARHEIHLMYGQSHPSRFVTEVQERLEGE</sequence>
<evidence type="ECO:0000259" key="6">
    <source>
        <dbReference type="Pfam" id="PF13361"/>
    </source>
</evidence>
<comment type="caution">
    <text evidence="7">The sequence shown here is derived from an EMBL/GenBank/DDBJ whole genome shotgun (WGS) entry which is preliminary data.</text>
</comment>
<name>A0A401J2X1_SPHXE</name>
<accession>A0A401J2X1</accession>
<dbReference type="PANTHER" id="PTHR11070">
    <property type="entry name" value="UVRD / RECB / PCRA DNA HELICASE FAMILY MEMBER"/>
    <property type="match status" value="1"/>
</dbReference>
<evidence type="ECO:0000256" key="4">
    <source>
        <dbReference type="ARBA" id="ARBA00022840"/>
    </source>
</evidence>
<reference evidence="7 8" key="1">
    <citation type="submission" date="2014-12" db="EMBL/GenBank/DDBJ databases">
        <title>Whole genome sequencing of Sphingobium xenophagum OW59.</title>
        <authorList>
            <person name="Ohta Y."/>
            <person name="Nishi S."/>
            <person name="Hatada Y."/>
        </authorList>
    </citation>
    <scope>NUCLEOTIDE SEQUENCE [LARGE SCALE GENOMIC DNA]</scope>
    <source>
        <strain evidence="7 8">OW59</strain>
    </source>
</reference>